<sequence>MFRSFILLLILSFLVSCNEKKETDEFTGLWLVKKVKVGKEEMTPNARWMNFKEDSTQISGNGWLQHSYGTWSLKDNRLKISNKNGVTDVAEPFKVELKENKMLWERKEEGQDVTVYLERINKIPSSEGNKLLGLWELKSKKIDSVDSKKLVNPKSTLYLRWDNIYVIENSLKNKKYGVYKIHGHKPELQMVNYGETPKFKFYKFTVEKDKLTLRSTDNKEELSYVRVHQFLQ</sequence>
<evidence type="ECO:0000313" key="2">
    <source>
        <dbReference type="Proteomes" id="UP000467305"/>
    </source>
</evidence>
<dbReference type="PROSITE" id="PS51257">
    <property type="entry name" value="PROKAR_LIPOPROTEIN"/>
    <property type="match status" value="1"/>
</dbReference>
<reference evidence="1 2" key="1">
    <citation type="submission" date="2019-09" db="EMBL/GenBank/DDBJ databases">
        <authorList>
            <person name="Cao W.R."/>
        </authorList>
    </citation>
    <scope>NUCLEOTIDE SEQUENCE [LARGE SCALE GENOMIC DNA]</scope>
    <source>
        <strain evidence="2">a4</strain>
    </source>
</reference>
<proteinExistence type="predicted"/>
<protein>
    <recommendedName>
        <fullName evidence="3">Lipocalin family protein</fullName>
    </recommendedName>
</protein>
<gene>
    <name evidence="1" type="ORF">F7018_05185</name>
</gene>
<dbReference type="EMBL" id="WAAU01000008">
    <property type="protein sequence ID" value="KAB1159704.1"/>
    <property type="molecule type" value="Genomic_DNA"/>
</dbReference>
<evidence type="ECO:0000313" key="1">
    <source>
        <dbReference type="EMBL" id="KAB1159704.1"/>
    </source>
</evidence>
<name>A0A7J5AQL0_9FLAO</name>
<dbReference type="Proteomes" id="UP000467305">
    <property type="component" value="Unassembled WGS sequence"/>
</dbReference>
<accession>A0A7J5AQL0</accession>
<dbReference type="OrthoDB" id="1187383at2"/>
<keyword evidence="2" id="KW-1185">Reference proteome</keyword>
<dbReference type="RefSeq" id="WP_150898950.1">
    <property type="nucleotide sequence ID" value="NZ_WAAU01000008.1"/>
</dbReference>
<dbReference type="AlphaFoldDB" id="A0A7J5AQL0"/>
<evidence type="ECO:0008006" key="3">
    <source>
        <dbReference type="Google" id="ProtNLM"/>
    </source>
</evidence>
<organism evidence="1 2">
    <name type="scientific">Tenacibaculum aiptasiae</name>
    <dbReference type="NCBI Taxonomy" id="426481"/>
    <lineage>
        <taxon>Bacteria</taxon>
        <taxon>Pseudomonadati</taxon>
        <taxon>Bacteroidota</taxon>
        <taxon>Flavobacteriia</taxon>
        <taxon>Flavobacteriales</taxon>
        <taxon>Flavobacteriaceae</taxon>
        <taxon>Tenacibaculum</taxon>
    </lineage>
</organism>
<comment type="caution">
    <text evidence="1">The sequence shown here is derived from an EMBL/GenBank/DDBJ whole genome shotgun (WGS) entry which is preliminary data.</text>
</comment>